<evidence type="ECO:0008006" key="3">
    <source>
        <dbReference type="Google" id="ProtNLM"/>
    </source>
</evidence>
<sequence>MFNEYYKPPSVVSTPISVTTLLLSDTAEASSSTSIDKDAPSPSNSPHIEATNSLLNSTNVKPNDEVVEFNSDTFTNPFAPPDTNSAKSSSQIIDTLNVHTFQQPPIYIKRWTKYNLFTTIIDDPSKTVSTRRQLSTNALWCYFCAFLAKEEPQNYKEAMIESSWTEAMQEEIHEFKQLEVWELVPRPDRAKSISLKWIFKVKLDGYGGVLKNKA</sequence>
<evidence type="ECO:0000256" key="1">
    <source>
        <dbReference type="SAM" id="MobiDB-lite"/>
    </source>
</evidence>
<evidence type="ECO:0000313" key="2">
    <source>
        <dbReference type="EMBL" id="GEU47065.1"/>
    </source>
</evidence>
<reference evidence="2" key="1">
    <citation type="journal article" date="2019" name="Sci. Rep.">
        <title>Draft genome of Tanacetum cinerariifolium, the natural source of mosquito coil.</title>
        <authorList>
            <person name="Yamashiro T."/>
            <person name="Shiraishi A."/>
            <person name="Satake H."/>
            <person name="Nakayama K."/>
        </authorList>
    </citation>
    <scope>NUCLEOTIDE SEQUENCE</scope>
</reference>
<proteinExistence type="predicted"/>
<accession>A0A6L2KGF9</accession>
<organism evidence="2">
    <name type="scientific">Tanacetum cinerariifolium</name>
    <name type="common">Dalmatian daisy</name>
    <name type="synonym">Chrysanthemum cinerariifolium</name>
    <dbReference type="NCBI Taxonomy" id="118510"/>
    <lineage>
        <taxon>Eukaryota</taxon>
        <taxon>Viridiplantae</taxon>
        <taxon>Streptophyta</taxon>
        <taxon>Embryophyta</taxon>
        <taxon>Tracheophyta</taxon>
        <taxon>Spermatophyta</taxon>
        <taxon>Magnoliopsida</taxon>
        <taxon>eudicotyledons</taxon>
        <taxon>Gunneridae</taxon>
        <taxon>Pentapetalae</taxon>
        <taxon>asterids</taxon>
        <taxon>campanulids</taxon>
        <taxon>Asterales</taxon>
        <taxon>Asteraceae</taxon>
        <taxon>Asteroideae</taxon>
        <taxon>Anthemideae</taxon>
        <taxon>Anthemidinae</taxon>
        <taxon>Tanacetum</taxon>
    </lineage>
</organism>
<dbReference type="AlphaFoldDB" id="A0A6L2KGF9"/>
<protein>
    <recommendedName>
        <fullName evidence="3">Reverse transcriptase Ty1/copia-type domain-containing protein</fullName>
    </recommendedName>
</protein>
<feature type="region of interest" description="Disordered" evidence="1">
    <location>
        <begin position="30"/>
        <end position="59"/>
    </location>
</feature>
<gene>
    <name evidence="2" type="ORF">Tci_019043</name>
</gene>
<name>A0A6L2KGF9_TANCI</name>
<feature type="compositionally biased region" description="Polar residues" evidence="1">
    <location>
        <begin position="41"/>
        <end position="59"/>
    </location>
</feature>
<comment type="caution">
    <text evidence="2">The sequence shown here is derived from an EMBL/GenBank/DDBJ whole genome shotgun (WGS) entry which is preliminary data.</text>
</comment>
<dbReference type="EMBL" id="BKCJ010002216">
    <property type="protein sequence ID" value="GEU47065.1"/>
    <property type="molecule type" value="Genomic_DNA"/>
</dbReference>